<keyword evidence="14 19" id="KW-0560">Oxidoreductase</keyword>
<dbReference type="PANTHER" id="PTHR21071:SF4">
    <property type="entry name" value="UDP-N-ACETYLENOLPYRUVOYLGLUCOSAMINE REDUCTASE"/>
    <property type="match status" value="1"/>
</dbReference>
<dbReference type="Pfam" id="PF01565">
    <property type="entry name" value="FAD_binding_4"/>
    <property type="match status" value="1"/>
</dbReference>
<comment type="cofactor">
    <cofactor evidence="1 19">
        <name>FAD</name>
        <dbReference type="ChEBI" id="CHEBI:57692"/>
    </cofactor>
</comment>
<dbReference type="Gene3D" id="3.30.43.10">
    <property type="entry name" value="Uridine Diphospho-n-acetylenolpyruvylglucosamine Reductase, domain 2"/>
    <property type="match status" value="1"/>
</dbReference>
<dbReference type="Proteomes" id="UP000324159">
    <property type="component" value="Unassembled WGS sequence"/>
</dbReference>
<reference evidence="21 22" key="1">
    <citation type="submission" date="2019-07" db="EMBL/GenBank/DDBJ databases">
        <title>Genomic Encyclopedia of Type Strains, Phase IV (KMG-IV): sequencing the most valuable type-strain genomes for metagenomic binning, comparative biology and taxonomic classification.</title>
        <authorList>
            <person name="Goeker M."/>
        </authorList>
    </citation>
    <scope>NUCLEOTIDE SEQUENCE [LARGE SCALE GENOMIC DNA]</scope>
    <source>
        <strain evidence="21 22">SS015</strain>
    </source>
</reference>
<dbReference type="InterPro" id="IPR006094">
    <property type="entry name" value="Oxid_FAD_bind_N"/>
</dbReference>
<keyword evidence="10 19" id="KW-0274">FAD</keyword>
<dbReference type="PANTHER" id="PTHR21071">
    <property type="entry name" value="UDP-N-ACETYLENOLPYRUVOYLGLUCOSAMINE REDUCTASE"/>
    <property type="match status" value="1"/>
</dbReference>
<dbReference type="SUPFAM" id="SSF56176">
    <property type="entry name" value="FAD-binding/transporter-associated domain-like"/>
    <property type="match status" value="1"/>
</dbReference>
<evidence type="ECO:0000259" key="20">
    <source>
        <dbReference type="PROSITE" id="PS51387"/>
    </source>
</evidence>
<dbReference type="GO" id="GO:0008360">
    <property type="term" value="P:regulation of cell shape"/>
    <property type="evidence" value="ECO:0007669"/>
    <property type="project" value="UniProtKB-KW"/>
</dbReference>
<comment type="caution">
    <text evidence="21">The sequence shown here is derived from an EMBL/GenBank/DDBJ whole genome shotgun (WGS) entry which is preliminary data.</text>
</comment>
<dbReference type="InterPro" id="IPR036635">
    <property type="entry name" value="MurB_C_sf"/>
</dbReference>
<dbReference type="EMBL" id="VNIB01000015">
    <property type="protein sequence ID" value="TYO96096.1"/>
    <property type="molecule type" value="Genomic_DNA"/>
</dbReference>
<dbReference type="Gene3D" id="3.30.465.10">
    <property type="match status" value="1"/>
</dbReference>
<feature type="active site" evidence="19">
    <location>
        <position position="176"/>
    </location>
</feature>
<dbReference type="OrthoDB" id="9804753at2"/>
<keyword evidence="8 19" id="KW-0132">Cell division</keyword>
<evidence type="ECO:0000256" key="6">
    <source>
        <dbReference type="ARBA" id="ARBA00015188"/>
    </source>
</evidence>
<organism evidence="21 22">
    <name type="scientific">Geothermobacter ehrlichii</name>
    <dbReference type="NCBI Taxonomy" id="213224"/>
    <lineage>
        <taxon>Bacteria</taxon>
        <taxon>Pseudomonadati</taxon>
        <taxon>Thermodesulfobacteriota</taxon>
        <taxon>Desulfuromonadia</taxon>
        <taxon>Desulfuromonadales</taxon>
        <taxon>Geothermobacteraceae</taxon>
        <taxon>Geothermobacter</taxon>
    </lineage>
</organism>
<feature type="domain" description="FAD-binding PCMH-type" evidence="20">
    <location>
        <begin position="32"/>
        <end position="196"/>
    </location>
</feature>
<dbReference type="AlphaFoldDB" id="A0A5D3WHR2"/>
<dbReference type="GO" id="GO:0051301">
    <property type="term" value="P:cell division"/>
    <property type="evidence" value="ECO:0007669"/>
    <property type="project" value="UniProtKB-KW"/>
</dbReference>
<dbReference type="SUPFAM" id="SSF56194">
    <property type="entry name" value="Uridine diphospho-N-Acetylenolpyruvylglucosamine reductase, MurB, C-terminal domain"/>
    <property type="match status" value="1"/>
</dbReference>
<dbReference type="InterPro" id="IPR016169">
    <property type="entry name" value="FAD-bd_PCMH_sub2"/>
</dbReference>
<evidence type="ECO:0000256" key="14">
    <source>
        <dbReference type="ARBA" id="ARBA00023002"/>
    </source>
</evidence>
<dbReference type="GO" id="GO:0009252">
    <property type="term" value="P:peptidoglycan biosynthetic process"/>
    <property type="evidence" value="ECO:0007669"/>
    <property type="project" value="UniProtKB-UniRule"/>
</dbReference>
<keyword evidence="16 19" id="KW-0961">Cell wall biogenesis/degradation</keyword>
<evidence type="ECO:0000256" key="4">
    <source>
        <dbReference type="ARBA" id="ARBA00004752"/>
    </source>
</evidence>
<dbReference type="InterPro" id="IPR036318">
    <property type="entry name" value="FAD-bd_PCMH-like_sf"/>
</dbReference>
<feature type="active site" description="Proton donor" evidence="19">
    <location>
        <position position="225"/>
    </location>
</feature>
<comment type="similarity">
    <text evidence="19">Belongs to the MurB family.</text>
</comment>
<comment type="pathway">
    <text evidence="4 19">Cell wall biogenesis; peptidoglycan biosynthesis.</text>
</comment>
<dbReference type="InterPro" id="IPR011601">
    <property type="entry name" value="MurB_C"/>
</dbReference>
<dbReference type="PROSITE" id="PS51387">
    <property type="entry name" value="FAD_PCMH"/>
    <property type="match status" value="1"/>
</dbReference>
<evidence type="ECO:0000256" key="2">
    <source>
        <dbReference type="ARBA" id="ARBA00003921"/>
    </source>
</evidence>
<keyword evidence="11 19" id="KW-0521">NADP</keyword>
<dbReference type="EC" id="1.3.1.98" evidence="5 19"/>
<dbReference type="Pfam" id="PF02873">
    <property type="entry name" value="MurB_C"/>
    <property type="match status" value="1"/>
</dbReference>
<evidence type="ECO:0000256" key="15">
    <source>
        <dbReference type="ARBA" id="ARBA00023306"/>
    </source>
</evidence>
<dbReference type="InterPro" id="IPR003170">
    <property type="entry name" value="MurB"/>
</dbReference>
<evidence type="ECO:0000256" key="11">
    <source>
        <dbReference type="ARBA" id="ARBA00022857"/>
    </source>
</evidence>
<evidence type="ECO:0000313" key="21">
    <source>
        <dbReference type="EMBL" id="TYO96096.1"/>
    </source>
</evidence>
<dbReference type="GO" id="GO:0008762">
    <property type="term" value="F:UDP-N-acetylmuramate dehydrogenase activity"/>
    <property type="evidence" value="ECO:0007669"/>
    <property type="project" value="UniProtKB-UniRule"/>
</dbReference>
<dbReference type="HAMAP" id="MF_00037">
    <property type="entry name" value="MurB"/>
    <property type="match status" value="1"/>
</dbReference>
<evidence type="ECO:0000256" key="19">
    <source>
        <dbReference type="HAMAP-Rule" id="MF_00037"/>
    </source>
</evidence>
<dbReference type="InterPro" id="IPR016166">
    <property type="entry name" value="FAD-bd_PCMH"/>
</dbReference>
<keyword evidence="13 19" id="KW-0573">Peptidoglycan synthesis</keyword>
<name>A0A5D3WHR2_9BACT</name>
<evidence type="ECO:0000313" key="22">
    <source>
        <dbReference type="Proteomes" id="UP000324159"/>
    </source>
</evidence>
<accession>A0A5D3WHR2</accession>
<evidence type="ECO:0000256" key="5">
    <source>
        <dbReference type="ARBA" id="ARBA00012518"/>
    </source>
</evidence>
<dbReference type="GO" id="GO:0005829">
    <property type="term" value="C:cytosol"/>
    <property type="evidence" value="ECO:0007669"/>
    <property type="project" value="TreeGrafter"/>
</dbReference>
<evidence type="ECO:0000256" key="8">
    <source>
        <dbReference type="ARBA" id="ARBA00022618"/>
    </source>
</evidence>
<evidence type="ECO:0000256" key="7">
    <source>
        <dbReference type="ARBA" id="ARBA00022490"/>
    </source>
</evidence>
<dbReference type="NCBIfam" id="TIGR00179">
    <property type="entry name" value="murB"/>
    <property type="match status" value="1"/>
</dbReference>
<evidence type="ECO:0000256" key="9">
    <source>
        <dbReference type="ARBA" id="ARBA00022630"/>
    </source>
</evidence>
<dbReference type="NCBIfam" id="NF010480">
    <property type="entry name" value="PRK13905.1"/>
    <property type="match status" value="1"/>
</dbReference>
<evidence type="ECO:0000256" key="1">
    <source>
        <dbReference type="ARBA" id="ARBA00001974"/>
    </source>
</evidence>
<evidence type="ECO:0000256" key="3">
    <source>
        <dbReference type="ARBA" id="ARBA00004496"/>
    </source>
</evidence>
<dbReference type="InterPro" id="IPR016167">
    <property type="entry name" value="FAD-bd_PCMH_sub1"/>
</dbReference>
<protein>
    <recommendedName>
        <fullName evidence="6 19">UDP-N-acetylenolpyruvoylglucosamine reductase</fullName>
        <ecNumber evidence="5 19">1.3.1.98</ecNumber>
    </recommendedName>
    <alternativeName>
        <fullName evidence="17 19">UDP-N-acetylmuramate dehydrogenase</fullName>
    </alternativeName>
</protein>
<evidence type="ECO:0000256" key="12">
    <source>
        <dbReference type="ARBA" id="ARBA00022960"/>
    </source>
</evidence>
<comment type="function">
    <text evidence="2 19">Cell wall formation.</text>
</comment>
<evidence type="ECO:0000256" key="13">
    <source>
        <dbReference type="ARBA" id="ARBA00022984"/>
    </source>
</evidence>
<dbReference type="RefSeq" id="WP_148896910.1">
    <property type="nucleotide sequence ID" value="NZ_VNIB01000015.1"/>
</dbReference>
<proteinExistence type="inferred from homology"/>
<keyword evidence="7 19" id="KW-0963">Cytoplasm</keyword>
<dbReference type="GO" id="GO:0071555">
    <property type="term" value="P:cell wall organization"/>
    <property type="evidence" value="ECO:0007669"/>
    <property type="project" value="UniProtKB-KW"/>
</dbReference>
<sequence length="302" mass="32450">MNESLRQLFDNLGELGGELRRDEPLAAHCSWRVGGPADLFYQPQRLEQLERAVCLAEAAGVPWLVLGNGSNLLVRDGGVRGLVIETGALNRWRLRDDGGLEAECGVALPELARATAAAGRAGLERLAGIPGTLGAAVAINAGAHGQSVGDAVRQVVVLHEGRRQRRTKAELGFGYRQSAIGDREVVLEILLQLDRKEPAALLEAMRAALDARRQAQAVEGPNAGSVFRNPPDVAAWKLIDDAGLRGLRLGGAMVSERHANFIVNCGDARAAEIEELIERVRQRVKAHSGVALETEIRIVGER</sequence>
<keyword evidence="15 19" id="KW-0131">Cell cycle</keyword>
<evidence type="ECO:0000256" key="17">
    <source>
        <dbReference type="ARBA" id="ARBA00031026"/>
    </source>
</evidence>
<evidence type="ECO:0000256" key="16">
    <source>
        <dbReference type="ARBA" id="ARBA00023316"/>
    </source>
</evidence>
<dbReference type="GO" id="GO:0071949">
    <property type="term" value="F:FAD binding"/>
    <property type="evidence" value="ECO:0007669"/>
    <property type="project" value="InterPro"/>
</dbReference>
<keyword evidence="12 19" id="KW-0133">Cell shape</keyword>
<evidence type="ECO:0000256" key="10">
    <source>
        <dbReference type="ARBA" id="ARBA00022827"/>
    </source>
</evidence>
<keyword evidence="9 19" id="KW-0285">Flavoprotein</keyword>
<comment type="catalytic activity">
    <reaction evidence="18 19">
        <text>UDP-N-acetyl-alpha-D-muramate + NADP(+) = UDP-N-acetyl-3-O-(1-carboxyvinyl)-alpha-D-glucosamine + NADPH + H(+)</text>
        <dbReference type="Rhea" id="RHEA:12248"/>
        <dbReference type="ChEBI" id="CHEBI:15378"/>
        <dbReference type="ChEBI" id="CHEBI:57783"/>
        <dbReference type="ChEBI" id="CHEBI:58349"/>
        <dbReference type="ChEBI" id="CHEBI:68483"/>
        <dbReference type="ChEBI" id="CHEBI:70757"/>
        <dbReference type="EC" id="1.3.1.98"/>
    </reaction>
</comment>
<feature type="active site" evidence="19">
    <location>
        <position position="295"/>
    </location>
</feature>
<dbReference type="Gene3D" id="3.90.78.10">
    <property type="entry name" value="UDP-N-acetylenolpyruvoylglucosamine reductase, C-terminal domain"/>
    <property type="match status" value="1"/>
</dbReference>
<gene>
    <name evidence="19" type="primary">murB</name>
    <name evidence="21" type="ORF">EDC39_11542</name>
</gene>
<keyword evidence="22" id="KW-1185">Reference proteome</keyword>
<dbReference type="UniPathway" id="UPA00219"/>
<comment type="subcellular location">
    <subcellularLocation>
        <location evidence="3 19">Cytoplasm</location>
    </subcellularLocation>
</comment>
<evidence type="ECO:0000256" key="18">
    <source>
        <dbReference type="ARBA" id="ARBA00048914"/>
    </source>
</evidence>